<protein>
    <submittedName>
        <fullName evidence="9">MFS transporter</fullName>
    </submittedName>
</protein>
<evidence type="ECO:0000256" key="5">
    <source>
        <dbReference type="ARBA" id="ARBA00022989"/>
    </source>
</evidence>
<dbReference type="AlphaFoldDB" id="A0A931HZ42"/>
<dbReference type="InterPro" id="IPR001958">
    <property type="entry name" value="Tet-R_TetA/multi-R_MdtG-like"/>
</dbReference>
<dbReference type="InterPro" id="IPR020846">
    <property type="entry name" value="MFS_dom"/>
</dbReference>
<dbReference type="PANTHER" id="PTHR23517">
    <property type="entry name" value="RESISTANCE PROTEIN MDTM, PUTATIVE-RELATED-RELATED"/>
    <property type="match status" value="1"/>
</dbReference>
<comment type="subcellular location">
    <subcellularLocation>
        <location evidence="1">Cell membrane</location>
        <topology evidence="1">Multi-pass membrane protein</topology>
    </subcellularLocation>
</comment>
<organism evidence="9 10">
    <name type="scientific">Methylobrevis albus</name>
    <dbReference type="NCBI Taxonomy" id="2793297"/>
    <lineage>
        <taxon>Bacteria</taxon>
        <taxon>Pseudomonadati</taxon>
        <taxon>Pseudomonadota</taxon>
        <taxon>Alphaproteobacteria</taxon>
        <taxon>Hyphomicrobiales</taxon>
        <taxon>Pleomorphomonadaceae</taxon>
        <taxon>Methylobrevis</taxon>
    </lineage>
</organism>
<evidence type="ECO:0000313" key="10">
    <source>
        <dbReference type="Proteomes" id="UP000631694"/>
    </source>
</evidence>
<evidence type="ECO:0000256" key="6">
    <source>
        <dbReference type="ARBA" id="ARBA00023136"/>
    </source>
</evidence>
<feature type="transmembrane region" description="Helical" evidence="7">
    <location>
        <begin position="217"/>
        <end position="236"/>
    </location>
</feature>
<evidence type="ECO:0000313" key="9">
    <source>
        <dbReference type="EMBL" id="MBH0236339.1"/>
    </source>
</evidence>
<keyword evidence="3" id="KW-1003">Cell membrane</keyword>
<feature type="transmembrane region" description="Helical" evidence="7">
    <location>
        <begin position="91"/>
        <end position="109"/>
    </location>
</feature>
<gene>
    <name evidence="9" type="ORF">I5731_00760</name>
</gene>
<feature type="transmembrane region" description="Helical" evidence="7">
    <location>
        <begin position="60"/>
        <end position="79"/>
    </location>
</feature>
<accession>A0A931HZ42</accession>
<feature type="transmembrane region" description="Helical" evidence="7">
    <location>
        <begin position="21"/>
        <end position="40"/>
    </location>
</feature>
<feature type="transmembrane region" description="Helical" evidence="7">
    <location>
        <begin position="346"/>
        <end position="365"/>
    </location>
</feature>
<feature type="domain" description="Major facilitator superfamily (MFS) profile" evidence="8">
    <location>
        <begin position="22"/>
        <end position="401"/>
    </location>
</feature>
<dbReference type="InterPro" id="IPR036259">
    <property type="entry name" value="MFS_trans_sf"/>
</dbReference>
<dbReference type="PRINTS" id="PR01035">
    <property type="entry name" value="TCRTETA"/>
</dbReference>
<feature type="transmembrane region" description="Helical" evidence="7">
    <location>
        <begin position="180"/>
        <end position="197"/>
    </location>
</feature>
<dbReference type="GO" id="GO:0022857">
    <property type="term" value="F:transmembrane transporter activity"/>
    <property type="evidence" value="ECO:0007669"/>
    <property type="project" value="InterPro"/>
</dbReference>
<feature type="transmembrane region" description="Helical" evidence="7">
    <location>
        <begin position="154"/>
        <end position="174"/>
    </location>
</feature>
<feature type="transmembrane region" description="Helical" evidence="7">
    <location>
        <begin position="256"/>
        <end position="276"/>
    </location>
</feature>
<sequence length="405" mass="41153">MPASPASSSAAGVPFGAPPRFLLPVILCVSALTVMASATIAPSLPGLADHYADVPNADALVRLVLTIPGLAIAVAAPFVGWLTDRVGRKRVIVAAVLLYALAGSAGLVLDSIGALLASRVVLGLAVAGLLPSATALIADYFHGAARDRAYGTQAAFMAGGGVVFLPLGGILAEFSWRGPFLVYATALLLVPFVITVIRDAGPRASAPGEAALDAGPFPLMLAAGVFVTAFLGMAVFYALPVQLPFLLRELGSPSPWLAGAGLAINTALSAVTSLNFRHFRARLSSRGILALSFLLIGIGYVVIALSSSVTMALLGLVFSGPGLGLMFPALSTWLMSATPARFRGRATGSMTTAVFLGQFMSPLLAQPILVGFGLPAVFFAGAGVSVLFAVLLATLAAGDARRAGG</sequence>
<dbReference type="SUPFAM" id="SSF103473">
    <property type="entry name" value="MFS general substrate transporter"/>
    <property type="match status" value="1"/>
</dbReference>
<dbReference type="EMBL" id="JADZLT010000036">
    <property type="protein sequence ID" value="MBH0236339.1"/>
    <property type="molecule type" value="Genomic_DNA"/>
</dbReference>
<comment type="caution">
    <text evidence="9">The sequence shown here is derived from an EMBL/GenBank/DDBJ whole genome shotgun (WGS) entry which is preliminary data.</text>
</comment>
<name>A0A931HZ42_9HYPH</name>
<keyword evidence="10" id="KW-1185">Reference proteome</keyword>
<dbReference type="PROSITE" id="PS50850">
    <property type="entry name" value="MFS"/>
    <property type="match status" value="1"/>
</dbReference>
<dbReference type="InterPro" id="IPR050171">
    <property type="entry name" value="MFS_Transporters"/>
</dbReference>
<evidence type="ECO:0000259" key="8">
    <source>
        <dbReference type="PROSITE" id="PS50850"/>
    </source>
</evidence>
<dbReference type="CDD" id="cd17473">
    <property type="entry name" value="MFS_arabinose_efflux_permease_like"/>
    <property type="match status" value="1"/>
</dbReference>
<evidence type="ECO:0000256" key="4">
    <source>
        <dbReference type="ARBA" id="ARBA00022692"/>
    </source>
</evidence>
<keyword evidence="2" id="KW-0813">Transport</keyword>
<evidence type="ECO:0000256" key="7">
    <source>
        <dbReference type="SAM" id="Phobius"/>
    </source>
</evidence>
<dbReference type="Gene3D" id="1.20.1250.20">
    <property type="entry name" value="MFS general substrate transporter like domains"/>
    <property type="match status" value="1"/>
</dbReference>
<dbReference type="Pfam" id="PF07690">
    <property type="entry name" value="MFS_1"/>
    <property type="match status" value="1"/>
</dbReference>
<evidence type="ECO:0000256" key="3">
    <source>
        <dbReference type="ARBA" id="ARBA00022475"/>
    </source>
</evidence>
<feature type="transmembrane region" description="Helical" evidence="7">
    <location>
        <begin position="377"/>
        <end position="398"/>
    </location>
</feature>
<dbReference type="InterPro" id="IPR011701">
    <property type="entry name" value="MFS"/>
</dbReference>
<feature type="transmembrane region" description="Helical" evidence="7">
    <location>
        <begin position="121"/>
        <end position="142"/>
    </location>
</feature>
<proteinExistence type="predicted"/>
<evidence type="ECO:0000256" key="1">
    <source>
        <dbReference type="ARBA" id="ARBA00004651"/>
    </source>
</evidence>
<feature type="transmembrane region" description="Helical" evidence="7">
    <location>
        <begin position="288"/>
        <end position="306"/>
    </location>
</feature>
<dbReference type="Proteomes" id="UP000631694">
    <property type="component" value="Unassembled WGS sequence"/>
</dbReference>
<feature type="transmembrane region" description="Helical" evidence="7">
    <location>
        <begin position="312"/>
        <end position="334"/>
    </location>
</feature>
<reference evidence="9" key="1">
    <citation type="submission" date="2020-12" db="EMBL/GenBank/DDBJ databases">
        <title>Methylobrevis albus sp. nov., isolated from fresh water lack sediment.</title>
        <authorList>
            <person name="Zou Q."/>
        </authorList>
    </citation>
    <scope>NUCLEOTIDE SEQUENCE</scope>
    <source>
        <strain evidence="9">L22</strain>
    </source>
</reference>
<dbReference type="GO" id="GO:0005886">
    <property type="term" value="C:plasma membrane"/>
    <property type="evidence" value="ECO:0007669"/>
    <property type="project" value="UniProtKB-SubCell"/>
</dbReference>
<evidence type="ECO:0000256" key="2">
    <source>
        <dbReference type="ARBA" id="ARBA00022448"/>
    </source>
</evidence>
<keyword evidence="6 7" id="KW-0472">Membrane</keyword>
<dbReference type="RefSeq" id="WP_197309437.1">
    <property type="nucleotide sequence ID" value="NZ_JADZLT010000036.1"/>
</dbReference>
<keyword evidence="4 7" id="KW-0812">Transmembrane</keyword>
<keyword evidence="5 7" id="KW-1133">Transmembrane helix</keyword>